<feature type="chain" id="PRO_5020800826" evidence="1">
    <location>
        <begin position="20"/>
        <end position="48"/>
    </location>
</feature>
<comment type="caution">
    <text evidence="2">The sequence shown here is derived from an EMBL/GenBank/DDBJ whole genome shotgun (WGS) entry which is preliminary data.</text>
</comment>
<dbReference type="Proteomes" id="UP000294576">
    <property type="component" value="Unassembled WGS sequence"/>
</dbReference>
<feature type="signal peptide" evidence="1">
    <location>
        <begin position="1"/>
        <end position="19"/>
    </location>
</feature>
<evidence type="ECO:0000313" key="3">
    <source>
        <dbReference type="Proteomes" id="UP000294576"/>
    </source>
</evidence>
<accession>A0A4R3Q0L3</accession>
<dbReference type="RefSeq" id="WP_165928319.1">
    <property type="nucleotide sequence ID" value="NZ_FWER01000059.1"/>
</dbReference>
<evidence type="ECO:0000313" key="2">
    <source>
        <dbReference type="EMBL" id="TCU08624.1"/>
    </source>
</evidence>
<protein>
    <submittedName>
        <fullName evidence="2">Uncharacterized protein</fullName>
    </submittedName>
</protein>
<sequence length="48" mass="4955">MLRVLLFLILYGQSAPLAAAPGPAVHTASFGGGRSVSLKSEAVLFLAR</sequence>
<organism evidence="2 3">
    <name type="scientific">Rhizobium sullae</name>
    <name type="common">Rhizobium hedysari</name>
    <dbReference type="NCBI Taxonomy" id="50338"/>
    <lineage>
        <taxon>Bacteria</taxon>
        <taxon>Pseudomonadati</taxon>
        <taxon>Pseudomonadota</taxon>
        <taxon>Alphaproteobacteria</taxon>
        <taxon>Hyphomicrobiales</taxon>
        <taxon>Rhizobiaceae</taxon>
        <taxon>Rhizobium/Agrobacterium group</taxon>
        <taxon>Rhizobium</taxon>
    </lineage>
</organism>
<evidence type="ECO:0000256" key="1">
    <source>
        <dbReference type="SAM" id="SignalP"/>
    </source>
</evidence>
<dbReference type="EMBL" id="SMBH01000026">
    <property type="protein sequence ID" value="TCU08624.1"/>
    <property type="molecule type" value="Genomic_DNA"/>
</dbReference>
<reference evidence="2 3" key="1">
    <citation type="submission" date="2019-03" db="EMBL/GenBank/DDBJ databases">
        <title>Genomic Encyclopedia of Type Strains, Phase IV (KMG-V): Genome sequencing to study the core and pangenomes of soil and plant-associated prokaryotes.</title>
        <authorList>
            <person name="Whitman W."/>
        </authorList>
    </citation>
    <scope>NUCLEOTIDE SEQUENCE [LARGE SCALE GENOMIC DNA]</scope>
    <source>
        <strain evidence="2 3">Hc14</strain>
    </source>
</reference>
<keyword evidence="1" id="KW-0732">Signal</keyword>
<dbReference type="AlphaFoldDB" id="A0A4R3Q0L3"/>
<gene>
    <name evidence="2" type="ORF">EV132_12610</name>
</gene>
<proteinExistence type="predicted"/>
<name>A0A4R3Q0L3_RHISU</name>